<dbReference type="InterPro" id="IPR008979">
    <property type="entry name" value="Galactose-bd-like_sf"/>
</dbReference>
<dbReference type="SUPFAM" id="SSF49785">
    <property type="entry name" value="Galactose-binding domain-like"/>
    <property type="match status" value="1"/>
</dbReference>
<reference evidence="1" key="1">
    <citation type="journal article" date="2015" name="Nature">
        <title>Complex archaea that bridge the gap between prokaryotes and eukaryotes.</title>
        <authorList>
            <person name="Spang A."/>
            <person name="Saw J.H."/>
            <person name="Jorgensen S.L."/>
            <person name="Zaremba-Niedzwiedzka K."/>
            <person name="Martijn J."/>
            <person name="Lind A.E."/>
            <person name="van Eijk R."/>
            <person name="Schleper C."/>
            <person name="Guy L."/>
            <person name="Ettema T.J."/>
        </authorList>
    </citation>
    <scope>NUCLEOTIDE SEQUENCE</scope>
</reference>
<protein>
    <submittedName>
        <fullName evidence="1">Uncharacterized protein</fullName>
    </submittedName>
</protein>
<name>A0A0F9VEB7_9ZZZZ</name>
<dbReference type="PANTHER" id="PTHR36848:SF2">
    <property type="entry name" value="SECRETED PROTEIN"/>
    <property type="match status" value="1"/>
</dbReference>
<dbReference type="InterPro" id="IPR053161">
    <property type="entry name" value="Ulvan_degrading_GH"/>
</dbReference>
<sequence length="1040" mass="117418">MMTTTWLDEFHNPSSAYRGKPFWAWNGLLEPDELRRQIRVMRAMGLGGFFMHSRVGLATPYLSDRWFECIDACIDEAAKCDMEAWMYDEDRWPSGAGGGLVTREERYRKRDLTLTIVDNASKLKWSKDVLAAFTATVDGYVARSVRRIARGKRPKLAKGESLLIFTVNLSTPSDWYNGQTYLDVLNPQAVERFMEVTHETYRKRCGDAFGKTVPGMFTDEPNYGPQFFDPARPGAQGSSPWTGRLRRVFRERYGYDLLPRLPELFFDVDGREVTPARRDYHDCLTHLFVEAFSKPLSQWCEDNGLLHTGHVLLEQPLAAQANVVGSAMRFYEYMQAPGMDLLMQCSREVDTAKQVSSAARQFGRTWRLTETYGCTGWDFNFAGHKALGDWQAAMGINLRCPHLSWYTMEGQAKRDYPASISYQSPWWRDYRTVEDYFARIHLTMTRGVEVRDLLLVHPIESVWLTCARWPHGNDPIDVAFTELRDTLLTANIDFDYGDEDILARHGKVRRGDRPTLRVAKAEYKAVVVPPMRTIRKSTLALLKRFQAAGGLVVFAGDVSAHVDARPSRAAAELAAECVRTPRKGAKLVRAVEETTRRVSIADADGQEIPATLHLLREDRDAMYLFVCNTGYRFERNRFDIPEPTVAQRTQSFDDVRIRGFAECAGAPVELDAATGERFTADARCKKDGWEIRTSLPQLGSRLFVIPKRPSRRKLASRPKLKQVSSRAINPKRWELTLSECNCLVLDRPAYRIGSGRCKRADDILYIDDMVRENLGLTHRGGQMVQPWARTPSPTPKCTGVELLYTFDVHSIPSGDLFVGIERPELYCIELNGEAVNTDAASGWWTDKSLRRVPIDPALLRPGANELRLTCDYDENHPGLEIVYLLGDFGTAVRDTEVAVTALPTHLRLGDWTKQGLAFFGGSTTYRCTIRPKVSGKQRVFVQVDGYRGTAAAVSINGKRAGVTAWAPHEVEITPLLDGGPAELSIEILGSRRNSHGPLHVKRMPLWVGPAAFKDRTDNRNEGYTLVPSGLMTPPRLIVRR</sequence>
<organism evidence="1">
    <name type="scientific">marine sediment metagenome</name>
    <dbReference type="NCBI Taxonomy" id="412755"/>
    <lineage>
        <taxon>unclassified sequences</taxon>
        <taxon>metagenomes</taxon>
        <taxon>ecological metagenomes</taxon>
    </lineage>
</organism>
<dbReference type="Pfam" id="PF17132">
    <property type="entry name" value="Glyco_hydro_106"/>
    <property type="match status" value="1"/>
</dbReference>
<dbReference type="Gene3D" id="2.60.120.260">
    <property type="entry name" value="Galactose-binding domain-like"/>
    <property type="match status" value="1"/>
</dbReference>
<evidence type="ECO:0000313" key="1">
    <source>
        <dbReference type="EMBL" id="KKO03501.1"/>
    </source>
</evidence>
<dbReference type="CDD" id="cd03143">
    <property type="entry name" value="A4_beta-galactosidase_middle_domain"/>
    <property type="match status" value="1"/>
</dbReference>
<gene>
    <name evidence="1" type="ORF">LCGC14_0094250</name>
</gene>
<comment type="caution">
    <text evidence="1">The sequence shown here is derived from an EMBL/GenBank/DDBJ whole genome shotgun (WGS) entry which is preliminary data.</text>
</comment>
<proteinExistence type="predicted"/>
<accession>A0A0F9VEB7</accession>
<dbReference type="AlphaFoldDB" id="A0A0F9VEB7"/>
<dbReference type="PANTHER" id="PTHR36848">
    <property type="entry name" value="DNA-BINDING PROTEIN (PUTATIVE SECRETED PROTEIN)-RELATED"/>
    <property type="match status" value="1"/>
</dbReference>
<dbReference type="EMBL" id="LAZR01000026">
    <property type="protein sequence ID" value="KKO03501.1"/>
    <property type="molecule type" value="Genomic_DNA"/>
</dbReference>